<keyword evidence="5" id="KW-0809">Transit peptide</keyword>
<comment type="cofactor">
    <cofactor evidence="1">
        <name>FAD</name>
        <dbReference type="ChEBI" id="CHEBI:57692"/>
    </cofactor>
</comment>
<feature type="domain" description="FAD-binding PCMH-type" evidence="8">
    <location>
        <begin position="47"/>
        <end position="233"/>
    </location>
</feature>
<dbReference type="RefSeq" id="WP_176165097.1">
    <property type="nucleotide sequence ID" value="NZ_CP054929.1"/>
</dbReference>
<dbReference type="PANTHER" id="PTHR11748">
    <property type="entry name" value="D-LACTATE DEHYDROGENASE"/>
    <property type="match status" value="1"/>
</dbReference>
<keyword evidence="4" id="KW-0274">FAD</keyword>
<dbReference type="GO" id="GO:0008720">
    <property type="term" value="F:D-lactate dehydrogenase (NAD+) activity"/>
    <property type="evidence" value="ECO:0007669"/>
    <property type="project" value="TreeGrafter"/>
</dbReference>
<dbReference type="PANTHER" id="PTHR11748:SF111">
    <property type="entry name" value="D-LACTATE DEHYDROGENASE, MITOCHONDRIAL-RELATED"/>
    <property type="match status" value="1"/>
</dbReference>
<protein>
    <recommendedName>
        <fullName evidence="7">D-lactate dehydrogenase (cytochrome)</fullName>
        <ecNumber evidence="7">1.1.2.4</ecNumber>
    </recommendedName>
</protein>
<dbReference type="EMBL" id="CP054929">
    <property type="protein sequence ID" value="QKW53391.1"/>
    <property type="molecule type" value="Genomic_DNA"/>
</dbReference>
<comment type="similarity">
    <text evidence="2">Belongs to the FAD-binding oxidoreductase/transferase type 4 family.</text>
</comment>
<evidence type="ECO:0000313" key="9">
    <source>
        <dbReference type="EMBL" id="QKW53391.1"/>
    </source>
</evidence>
<sequence>MNHPHGESLDHTDQDKAIAAWREILGTDALVRAPEELAAAERNTSAFPPRHLVAILRPTRAEQVTEVVRVAREHRVPLYPISTGRNWGLGSKLPVRPGGALLDLSGLNRVRSVDTRGRYAVVEPGVTQAQLANHLATHAPTLVANVTGSSPNSSVIGNLLERGTGFRRHRADEVRGLEVVIGLGELVRTGLWADPGARHAHHYRHGLGPGLDGLFVQSNLGIVTAAVVDLLPRREELRLLMFSFSEEVLAGVFDTVGELFTADVLRSIVHVFNDKRILSMSASTQVPTWTGVVAIDGSRAQVALAVAEASAALAAAGAAPREVSAEAVAGEAADPLLSAMYAVHSGRPSTAFLEGLHQATGATTVPDAATVDALDDSTIGYLACMPVIAVDGAAAQELVALVEGVCAEYAIVPALAINPMNADYAEVVINLYFDRTDPDQTRAAHACNDKLYRRLYAEGFRFYRVGIDAMEFLTEQDTAPWGVISQLKAALDPAGVIAPGRYCPVTD</sequence>
<evidence type="ECO:0000256" key="5">
    <source>
        <dbReference type="ARBA" id="ARBA00022946"/>
    </source>
</evidence>
<evidence type="ECO:0000256" key="2">
    <source>
        <dbReference type="ARBA" id="ARBA00008000"/>
    </source>
</evidence>
<dbReference type="Gene3D" id="3.30.43.10">
    <property type="entry name" value="Uridine Diphospho-n-acetylenolpyruvylglucosamine Reductase, domain 2"/>
    <property type="match status" value="1"/>
</dbReference>
<dbReference type="InterPro" id="IPR016164">
    <property type="entry name" value="FAD-linked_Oxase-like_C"/>
</dbReference>
<dbReference type="InterPro" id="IPR004113">
    <property type="entry name" value="FAD-bd_oxidored_4_C"/>
</dbReference>
<dbReference type="PROSITE" id="PS51387">
    <property type="entry name" value="FAD_PCMH"/>
    <property type="match status" value="1"/>
</dbReference>
<keyword evidence="10" id="KW-1185">Reference proteome</keyword>
<gene>
    <name evidence="9" type="ORF">HUT08_31925</name>
</gene>
<evidence type="ECO:0000256" key="4">
    <source>
        <dbReference type="ARBA" id="ARBA00022827"/>
    </source>
</evidence>
<dbReference type="Proteomes" id="UP000509303">
    <property type="component" value="Chromosome"/>
</dbReference>
<dbReference type="InterPro" id="IPR016169">
    <property type="entry name" value="FAD-bd_PCMH_sub2"/>
</dbReference>
<keyword evidence="6" id="KW-0560">Oxidoreductase</keyword>
<dbReference type="InterPro" id="IPR016166">
    <property type="entry name" value="FAD-bd_PCMH"/>
</dbReference>
<dbReference type="EC" id="1.1.2.4" evidence="7"/>
<dbReference type="Pfam" id="PF01565">
    <property type="entry name" value="FAD_binding_4"/>
    <property type="match status" value="1"/>
</dbReference>
<proteinExistence type="inferred from homology"/>
<dbReference type="Pfam" id="PF02913">
    <property type="entry name" value="FAD-oxidase_C"/>
    <property type="match status" value="1"/>
</dbReference>
<evidence type="ECO:0000256" key="1">
    <source>
        <dbReference type="ARBA" id="ARBA00001974"/>
    </source>
</evidence>
<dbReference type="GO" id="GO:0004458">
    <property type="term" value="F:D-lactate dehydrogenase (cytochrome) activity"/>
    <property type="evidence" value="ECO:0007669"/>
    <property type="project" value="UniProtKB-EC"/>
</dbReference>
<evidence type="ECO:0000256" key="6">
    <source>
        <dbReference type="ARBA" id="ARBA00023002"/>
    </source>
</evidence>
<accession>A0A7H8NG13</accession>
<dbReference type="InterPro" id="IPR006094">
    <property type="entry name" value="Oxid_FAD_bind_N"/>
</dbReference>
<evidence type="ECO:0000256" key="3">
    <source>
        <dbReference type="ARBA" id="ARBA00022630"/>
    </source>
</evidence>
<dbReference type="SUPFAM" id="SSF56176">
    <property type="entry name" value="FAD-binding/transporter-associated domain-like"/>
    <property type="match status" value="1"/>
</dbReference>
<dbReference type="AlphaFoldDB" id="A0A7H8NG13"/>
<reference evidence="9 10" key="1">
    <citation type="submission" date="2020-06" db="EMBL/GenBank/DDBJ databases">
        <title>Genome mining for natural products.</title>
        <authorList>
            <person name="Zhang B."/>
            <person name="Shi J."/>
            <person name="Ge H."/>
        </authorList>
    </citation>
    <scope>NUCLEOTIDE SEQUENCE [LARGE SCALE GENOMIC DNA]</scope>
    <source>
        <strain evidence="9 10">NA00687</strain>
    </source>
</reference>
<dbReference type="InterPro" id="IPR036318">
    <property type="entry name" value="FAD-bd_PCMH-like_sf"/>
</dbReference>
<dbReference type="SUPFAM" id="SSF55103">
    <property type="entry name" value="FAD-linked oxidases, C-terminal domain"/>
    <property type="match status" value="1"/>
</dbReference>
<dbReference type="InterPro" id="IPR016170">
    <property type="entry name" value="Cytok_DH_C_sf"/>
</dbReference>
<dbReference type="Gene3D" id="3.30.465.10">
    <property type="match status" value="1"/>
</dbReference>
<evidence type="ECO:0000313" key="10">
    <source>
        <dbReference type="Proteomes" id="UP000509303"/>
    </source>
</evidence>
<name>A0A7H8NG13_9ACTN</name>
<dbReference type="GO" id="GO:1903457">
    <property type="term" value="P:lactate catabolic process"/>
    <property type="evidence" value="ECO:0007669"/>
    <property type="project" value="TreeGrafter"/>
</dbReference>
<keyword evidence="3" id="KW-0285">Flavoprotein</keyword>
<evidence type="ECO:0000256" key="7">
    <source>
        <dbReference type="ARBA" id="ARBA00038897"/>
    </source>
</evidence>
<organism evidence="9 10">
    <name type="scientific">Streptomyces buecherae</name>
    <dbReference type="NCBI Taxonomy" id="2763006"/>
    <lineage>
        <taxon>Bacteria</taxon>
        <taxon>Bacillati</taxon>
        <taxon>Actinomycetota</taxon>
        <taxon>Actinomycetes</taxon>
        <taxon>Kitasatosporales</taxon>
        <taxon>Streptomycetaceae</taxon>
        <taxon>Streptomyces</taxon>
    </lineage>
</organism>
<dbReference type="InterPro" id="IPR016167">
    <property type="entry name" value="FAD-bd_PCMH_sub1"/>
</dbReference>
<evidence type="ECO:0000259" key="8">
    <source>
        <dbReference type="PROSITE" id="PS51387"/>
    </source>
</evidence>
<dbReference type="GO" id="GO:0071949">
    <property type="term" value="F:FAD binding"/>
    <property type="evidence" value="ECO:0007669"/>
    <property type="project" value="InterPro"/>
</dbReference>
<dbReference type="Gene3D" id="3.40.462.10">
    <property type="entry name" value="FAD-linked oxidases, C-terminal domain"/>
    <property type="match status" value="1"/>
</dbReference>